<dbReference type="Gene3D" id="3.30.460.30">
    <property type="entry name" value="Glutamyl-tRNA reductase, N-terminal domain"/>
    <property type="match status" value="1"/>
</dbReference>
<dbReference type="InterPro" id="IPR018214">
    <property type="entry name" value="GluRdtase_CS"/>
</dbReference>
<dbReference type="NCBIfam" id="TIGR01035">
    <property type="entry name" value="hemA"/>
    <property type="match status" value="1"/>
</dbReference>
<evidence type="ECO:0000313" key="16">
    <source>
        <dbReference type="Proteomes" id="UP000663760"/>
    </source>
</evidence>
<dbReference type="GO" id="GO:0015995">
    <property type="term" value="P:chlorophyll biosynthetic process"/>
    <property type="evidence" value="ECO:0007669"/>
    <property type="project" value="UniProtKB-KW"/>
</dbReference>
<dbReference type="Pfam" id="PF00745">
    <property type="entry name" value="GlutR_dimer"/>
    <property type="match status" value="1"/>
</dbReference>
<dbReference type="InterPro" id="IPR036291">
    <property type="entry name" value="NAD(P)-bd_dom_sf"/>
</dbReference>
<dbReference type="SUPFAM" id="SSF51735">
    <property type="entry name" value="NAD(P)-binding Rossmann-fold domains"/>
    <property type="match status" value="1"/>
</dbReference>
<protein>
    <recommendedName>
        <fullName evidence="4 10">Glutamyl-tRNA reductase</fullName>
        <ecNumber evidence="4 10">1.2.1.70</ecNumber>
    </recommendedName>
</protein>
<dbReference type="EC" id="1.2.1.70" evidence="4 10"/>
<dbReference type="InterPro" id="IPR036453">
    <property type="entry name" value="GluRdtase_dimer_dom_sf"/>
</dbReference>
<evidence type="ECO:0000256" key="9">
    <source>
        <dbReference type="ARBA" id="ARBA00047464"/>
    </source>
</evidence>
<dbReference type="InterPro" id="IPR015895">
    <property type="entry name" value="4pyrrol_synth_GluRdtase_N"/>
</dbReference>
<evidence type="ECO:0000256" key="4">
    <source>
        <dbReference type="ARBA" id="ARBA00012970"/>
    </source>
</evidence>
<dbReference type="InterPro" id="IPR036343">
    <property type="entry name" value="GluRdtase_N_sf"/>
</dbReference>
<dbReference type="EMBL" id="LR746266">
    <property type="protein sequence ID" value="CAA7393971.1"/>
    <property type="molecule type" value="Genomic_DNA"/>
</dbReference>
<dbReference type="GO" id="GO:0006782">
    <property type="term" value="P:protoporphyrinogen IX biosynthetic process"/>
    <property type="evidence" value="ECO:0007669"/>
    <property type="project" value="UniProtKB-UniPathway"/>
</dbReference>
<evidence type="ECO:0000259" key="12">
    <source>
        <dbReference type="Pfam" id="PF01488"/>
    </source>
</evidence>
<name>A0A7I8K8B2_SPIIN</name>
<feature type="domain" description="Quinate/shikimate 5-dehydrogenase/glutamyl-tRNA reductase" evidence="12">
    <location>
        <begin position="291"/>
        <end position="430"/>
    </location>
</feature>
<keyword evidence="16" id="KW-1185">Reference proteome</keyword>
<dbReference type="InterPro" id="IPR000343">
    <property type="entry name" value="4pyrrol_synth_GluRdtase"/>
</dbReference>
<sequence length="569" mass="61971">MAAASGFSAALAGAAVETFSRRNQRRPSTASSSSSFCATSSSISSANWISISAKPALVGHSRVGTRGPFPWCEATSDRETAAAAASEAVAAGSSQASSFSALEQLKASSGDRYTKERSSIAVIGLSVHTAPVEMREKLAVPEAQWSRATAELCDLHHIEEAAVLSTCNRMEIYVVALSWHRGIREVMAWMSKISGIPVEELRQHLFMLRDGDAIRHLFEVSAGLDSLVLGEGQILAQVKQVVRIGQGSGGLGKVIDRLFKDAITAGKRVRSETNISSGAVSVSSAAVELALMKLPRSRALSARMLLVGAGKMGKLVIKHLAAKGCTSVVVVNRSEERVAALREELKGMDINYKPLSEMHSCAAKSDVIFTSTASEVPLFLKEDVEVLPPVSEAAGGSRLFIDIAVPRNVGSCVSEVGTARVFNVDDLKEVVEANREDRLRKATEAQSIIEEELRRFEAWRDSLETVPTIKRLRSYADRIRLSELEKCLQKIGDDDLRKRFRKALDEMSTGIVNKLLHGPLQHLRCDGSDSRNLDEMLENMHALNRMFSLDTEKSVLEQKIKSKVEKAQR</sequence>
<comment type="similarity">
    <text evidence="3 10">Belongs to the glutamyl-tRNA reductase family.</text>
</comment>
<evidence type="ECO:0000313" key="14">
    <source>
        <dbReference type="EMBL" id="CAA2618145.1"/>
    </source>
</evidence>
<comment type="catalytic activity">
    <reaction evidence="9 10">
        <text>(S)-4-amino-5-oxopentanoate + tRNA(Glu) + NADP(+) = L-glutamyl-tRNA(Glu) + NADPH + H(+)</text>
        <dbReference type="Rhea" id="RHEA:12344"/>
        <dbReference type="Rhea" id="RHEA-COMP:9663"/>
        <dbReference type="Rhea" id="RHEA-COMP:9680"/>
        <dbReference type="ChEBI" id="CHEBI:15378"/>
        <dbReference type="ChEBI" id="CHEBI:57501"/>
        <dbReference type="ChEBI" id="CHEBI:57783"/>
        <dbReference type="ChEBI" id="CHEBI:58349"/>
        <dbReference type="ChEBI" id="CHEBI:78442"/>
        <dbReference type="ChEBI" id="CHEBI:78520"/>
        <dbReference type="EC" id="1.2.1.70"/>
    </reaction>
</comment>
<dbReference type="OrthoDB" id="424281at2759"/>
<dbReference type="HAMAP" id="MF_00087">
    <property type="entry name" value="Glu_tRNA_reductase"/>
    <property type="match status" value="1"/>
</dbReference>
<dbReference type="InterPro" id="IPR006151">
    <property type="entry name" value="Shikm_DH/Glu-tRNA_Rdtase"/>
</dbReference>
<dbReference type="Pfam" id="PF01488">
    <property type="entry name" value="Shikimate_DH"/>
    <property type="match status" value="1"/>
</dbReference>
<keyword evidence="6 10" id="KW-0560">Oxidoreductase</keyword>
<dbReference type="Gene3D" id="3.40.50.720">
    <property type="entry name" value="NAD(P)-binding Rossmann-like Domain"/>
    <property type="match status" value="1"/>
</dbReference>
<keyword evidence="7" id="KW-0149">Chlorophyll biosynthesis</keyword>
<dbReference type="AlphaFoldDB" id="A0A7I8K8B2"/>
<evidence type="ECO:0000259" key="13">
    <source>
        <dbReference type="Pfam" id="PF05201"/>
    </source>
</evidence>
<reference evidence="15" key="1">
    <citation type="submission" date="2020-02" db="EMBL/GenBank/DDBJ databases">
        <authorList>
            <person name="Scholz U."/>
            <person name="Mascher M."/>
            <person name="Fiebig A."/>
        </authorList>
    </citation>
    <scope>NUCLEOTIDE SEQUENCE</scope>
</reference>
<dbReference type="GO" id="GO:0050661">
    <property type="term" value="F:NADP binding"/>
    <property type="evidence" value="ECO:0007669"/>
    <property type="project" value="InterPro"/>
</dbReference>
<dbReference type="SUPFAM" id="SSF69075">
    <property type="entry name" value="Glutamyl tRNA-reductase dimerization domain"/>
    <property type="match status" value="1"/>
</dbReference>
<dbReference type="UniPathway" id="UPA00251">
    <property type="reaction ID" value="UER00316"/>
</dbReference>
<evidence type="ECO:0000256" key="5">
    <source>
        <dbReference type="ARBA" id="ARBA00022857"/>
    </source>
</evidence>
<keyword evidence="8 10" id="KW-0627">Porphyrin biosynthesis</keyword>
<evidence type="ECO:0000256" key="3">
    <source>
        <dbReference type="ARBA" id="ARBA00005916"/>
    </source>
</evidence>
<proteinExistence type="inferred from homology"/>
<dbReference type="GO" id="GO:0008883">
    <property type="term" value="F:glutamyl-tRNA reductase activity"/>
    <property type="evidence" value="ECO:0007669"/>
    <property type="project" value="UniProtKB-EC"/>
</dbReference>
<evidence type="ECO:0000256" key="10">
    <source>
        <dbReference type="RuleBase" id="RU000584"/>
    </source>
</evidence>
<dbReference type="InterPro" id="IPR015896">
    <property type="entry name" value="4pyrrol_synth_GluRdtase_dimer"/>
</dbReference>
<dbReference type="EMBL" id="LR743590">
    <property type="protein sequence ID" value="CAA2618145.1"/>
    <property type="molecule type" value="Genomic_DNA"/>
</dbReference>
<evidence type="ECO:0000256" key="7">
    <source>
        <dbReference type="ARBA" id="ARBA00023171"/>
    </source>
</evidence>
<dbReference type="CDD" id="cd05213">
    <property type="entry name" value="NAD_bind_Glutamyl_tRNA_reduct"/>
    <property type="match status" value="1"/>
</dbReference>
<comment type="function">
    <text evidence="1">Catalyzes the NADPH-dependent reduction of glutamyl-tRNA(Glu) to glutamate 1-semialdehyde (GSA).</text>
</comment>
<dbReference type="PANTHER" id="PTHR43120">
    <property type="entry name" value="GLUTAMYL-TRNA REDUCTASE 1, CHLOROPLASTIC"/>
    <property type="match status" value="1"/>
</dbReference>
<accession>A0A7I8K8B2</accession>
<feature type="domain" description="Glutamyl-tRNA reductase N-terminal" evidence="13">
    <location>
        <begin position="123"/>
        <end position="273"/>
    </location>
</feature>
<evidence type="ECO:0000256" key="2">
    <source>
        <dbReference type="ARBA" id="ARBA00005059"/>
    </source>
</evidence>
<dbReference type="SUPFAM" id="SSF69742">
    <property type="entry name" value="Glutamyl tRNA-reductase catalytic, N-terminal domain"/>
    <property type="match status" value="1"/>
</dbReference>
<evidence type="ECO:0000256" key="8">
    <source>
        <dbReference type="ARBA" id="ARBA00023244"/>
    </source>
</evidence>
<dbReference type="FunFam" id="3.30.460.30:FF:000001">
    <property type="entry name" value="Glutamyl-tRNA reductase"/>
    <property type="match status" value="1"/>
</dbReference>
<evidence type="ECO:0000313" key="15">
    <source>
        <dbReference type="EMBL" id="CAA7393971.1"/>
    </source>
</evidence>
<dbReference type="Pfam" id="PF05201">
    <property type="entry name" value="GlutR_N"/>
    <property type="match status" value="1"/>
</dbReference>
<dbReference type="Proteomes" id="UP000663760">
    <property type="component" value="Chromosome 3"/>
</dbReference>
<comment type="pathway">
    <text evidence="2 10">Porphyrin-containing compound metabolism; protoporphyrin-IX biosynthesis; 5-aminolevulinate from L-glutamyl-tRNA(Glu): step 1/2.</text>
</comment>
<organism evidence="15 16">
    <name type="scientific">Spirodela intermedia</name>
    <name type="common">Intermediate duckweed</name>
    <dbReference type="NCBI Taxonomy" id="51605"/>
    <lineage>
        <taxon>Eukaryota</taxon>
        <taxon>Viridiplantae</taxon>
        <taxon>Streptophyta</taxon>
        <taxon>Embryophyta</taxon>
        <taxon>Tracheophyta</taxon>
        <taxon>Spermatophyta</taxon>
        <taxon>Magnoliopsida</taxon>
        <taxon>Liliopsida</taxon>
        <taxon>Araceae</taxon>
        <taxon>Lemnoideae</taxon>
        <taxon>Spirodela</taxon>
    </lineage>
</organism>
<dbReference type="FunFam" id="3.40.50.720:FF:000031">
    <property type="entry name" value="Glutamyl-tRNA reductase"/>
    <property type="match status" value="1"/>
</dbReference>
<keyword evidence="5 10" id="KW-0521">NADP</keyword>
<dbReference type="PROSITE" id="PS00747">
    <property type="entry name" value="GLUTR"/>
    <property type="match status" value="1"/>
</dbReference>
<evidence type="ECO:0000256" key="6">
    <source>
        <dbReference type="ARBA" id="ARBA00023002"/>
    </source>
</evidence>
<dbReference type="PANTHER" id="PTHR43120:SF1">
    <property type="entry name" value="GLUTAMYL-TRNA REDUCTASE 1, CHLOROPLASTIC"/>
    <property type="match status" value="1"/>
</dbReference>
<gene>
    <name evidence="14" type="ORF">SI7747_03004306</name>
    <name evidence="15" type="ORF">SI8410_03004654</name>
</gene>
<evidence type="ECO:0000256" key="1">
    <source>
        <dbReference type="ARBA" id="ARBA00002815"/>
    </source>
</evidence>
<evidence type="ECO:0000259" key="11">
    <source>
        <dbReference type="Pfam" id="PF00745"/>
    </source>
</evidence>
<feature type="domain" description="Tetrapyrrole biosynthesis glutamyl-tRNA reductase dimerisation" evidence="11">
    <location>
        <begin position="444"/>
        <end position="549"/>
    </location>
</feature>